<gene>
    <name evidence="2" type="ORF">Ahy_A07g035985</name>
</gene>
<feature type="transmembrane region" description="Helical" evidence="1">
    <location>
        <begin position="29"/>
        <end position="49"/>
    </location>
</feature>
<dbReference type="STRING" id="3818.A0A445CEY7"/>
<dbReference type="Proteomes" id="UP000289738">
    <property type="component" value="Chromosome A07"/>
</dbReference>
<comment type="caution">
    <text evidence="2">The sequence shown here is derived from an EMBL/GenBank/DDBJ whole genome shotgun (WGS) entry which is preliminary data.</text>
</comment>
<evidence type="ECO:0000313" key="2">
    <source>
        <dbReference type="EMBL" id="RYR49480.1"/>
    </source>
</evidence>
<dbReference type="AlphaFoldDB" id="A0A445CEY7"/>
<feature type="transmembrane region" description="Helical" evidence="1">
    <location>
        <begin position="106"/>
        <end position="129"/>
    </location>
</feature>
<keyword evidence="1" id="KW-1133">Transmembrane helix</keyword>
<sequence length="227" mass="24996">MVTVMMKLPVAIPISDVGFQQRRWRGTQLHLLFSIAFLSLPPLIFARALPLSSGSMAKTRGGGDEDGSMRSSSCSCHWLASLSPLPLDSDGAVALSSVGAAPPPPLFFLLHLPSFVFPCLVCVCVAVMAKSIQAFREEKKMSARHYPRRRNTPPPLPQLAASVRNLPPPHATCHCRARRFSPHNEDILGEHADIFIEHYYIKQSGNCDLSSMSNPHNEFKGKNLLIE</sequence>
<protein>
    <submittedName>
        <fullName evidence="2">Uncharacterized protein</fullName>
    </submittedName>
</protein>
<reference evidence="2 3" key="1">
    <citation type="submission" date="2019-01" db="EMBL/GenBank/DDBJ databases">
        <title>Sequencing of cultivated peanut Arachis hypogaea provides insights into genome evolution and oil improvement.</title>
        <authorList>
            <person name="Chen X."/>
        </authorList>
    </citation>
    <scope>NUCLEOTIDE SEQUENCE [LARGE SCALE GENOMIC DNA]</scope>
    <source>
        <strain evidence="3">cv. Fuhuasheng</strain>
        <tissue evidence="2">Leaves</tissue>
    </source>
</reference>
<evidence type="ECO:0000313" key="3">
    <source>
        <dbReference type="Proteomes" id="UP000289738"/>
    </source>
</evidence>
<evidence type="ECO:0000256" key="1">
    <source>
        <dbReference type="SAM" id="Phobius"/>
    </source>
</evidence>
<accession>A0A445CEY7</accession>
<keyword evidence="1" id="KW-0472">Membrane</keyword>
<proteinExistence type="predicted"/>
<keyword evidence="3" id="KW-1185">Reference proteome</keyword>
<name>A0A445CEY7_ARAHY</name>
<dbReference type="EMBL" id="SDMP01000007">
    <property type="protein sequence ID" value="RYR49480.1"/>
    <property type="molecule type" value="Genomic_DNA"/>
</dbReference>
<keyword evidence="1" id="KW-0812">Transmembrane</keyword>
<organism evidence="2 3">
    <name type="scientific">Arachis hypogaea</name>
    <name type="common">Peanut</name>
    <dbReference type="NCBI Taxonomy" id="3818"/>
    <lineage>
        <taxon>Eukaryota</taxon>
        <taxon>Viridiplantae</taxon>
        <taxon>Streptophyta</taxon>
        <taxon>Embryophyta</taxon>
        <taxon>Tracheophyta</taxon>
        <taxon>Spermatophyta</taxon>
        <taxon>Magnoliopsida</taxon>
        <taxon>eudicotyledons</taxon>
        <taxon>Gunneridae</taxon>
        <taxon>Pentapetalae</taxon>
        <taxon>rosids</taxon>
        <taxon>fabids</taxon>
        <taxon>Fabales</taxon>
        <taxon>Fabaceae</taxon>
        <taxon>Papilionoideae</taxon>
        <taxon>50 kb inversion clade</taxon>
        <taxon>dalbergioids sensu lato</taxon>
        <taxon>Dalbergieae</taxon>
        <taxon>Pterocarpus clade</taxon>
        <taxon>Arachis</taxon>
    </lineage>
</organism>